<keyword evidence="1" id="KW-0812">Transmembrane</keyword>
<evidence type="ECO:0000313" key="3">
    <source>
        <dbReference type="EMBL" id="BBL72179.1"/>
    </source>
</evidence>
<dbReference type="Pfam" id="PF01841">
    <property type="entry name" value="Transglut_core"/>
    <property type="match status" value="1"/>
</dbReference>
<feature type="transmembrane region" description="Helical" evidence="1">
    <location>
        <begin position="88"/>
        <end position="110"/>
    </location>
</feature>
<dbReference type="InterPro" id="IPR002931">
    <property type="entry name" value="Transglutaminase-like"/>
</dbReference>
<gene>
    <name evidence="3" type="ORF">MoryE10_27850</name>
</gene>
<dbReference type="InterPro" id="IPR052901">
    <property type="entry name" value="Bact_TGase-like"/>
</dbReference>
<feature type="domain" description="Transglutaminase-like" evidence="2">
    <location>
        <begin position="410"/>
        <end position="480"/>
    </location>
</feature>
<protein>
    <recommendedName>
        <fullName evidence="2">Transglutaminase-like domain-containing protein</fullName>
    </recommendedName>
</protein>
<reference evidence="3" key="1">
    <citation type="submission" date="2019-06" db="EMBL/GenBank/DDBJ databases">
        <title>Complete genome sequence of Methylogaea oryzae strain JCM16910.</title>
        <authorList>
            <person name="Asakawa S."/>
        </authorList>
    </citation>
    <scope>NUCLEOTIDE SEQUENCE</scope>
    <source>
        <strain evidence="3">E10</strain>
    </source>
</reference>
<dbReference type="EMBL" id="AP019782">
    <property type="protein sequence ID" value="BBL72179.1"/>
    <property type="molecule type" value="Genomic_DNA"/>
</dbReference>
<feature type="transmembrane region" description="Helical" evidence="1">
    <location>
        <begin position="59"/>
        <end position="81"/>
    </location>
</feature>
<proteinExistence type="predicted"/>
<dbReference type="KEGG" id="moz:MoryE10_27850"/>
<organism evidence="3 4">
    <name type="scientific">Methylogaea oryzae</name>
    <dbReference type="NCBI Taxonomy" id="1295382"/>
    <lineage>
        <taxon>Bacteria</taxon>
        <taxon>Pseudomonadati</taxon>
        <taxon>Pseudomonadota</taxon>
        <taxon>Gammaproteobacteria</taxon>
        <taxon>Methylococcales</taxon>
        <taxon>Methylococcaceae</taxon>
        <taxon>Methylogaea</taxon>
    </lineage>
</organism>
<accession>A0A8D5AKU9</accession>
<dbReference type="SMART" id="SM00460">
    <property type="entry name" value="TGc"/>
    <property type="match status" value="1"/>
</dbReference>
<dbReference type="AlphaFoldDB" id="A0A8D5AKU9"/>
<evidence type="ECO:0000256" key="1">
    <source>
        <dbReference type="SAM" id="Phobius"/>
    </source>
</evidence>
<dbReference type="PANTHER" id="PTHR42736">
    <property type="entry name" value="PROTEIN-GLUTAMINE GAMMA-GLUTAMYLTRANSFERASE"/>
    <property type="match status" value="1"/>
</dbReference>
<dbReference type="PANTHER" id="PTHR42736:SF1">
    <property type="entry name" value="PROTEIN-GLUTAMINE GAMMA-GLUTAMYLTRANSFERASE"/>
    <property type="match status" value="1"/>
</dbReference>
<keyword evidence="1" id="KW-0472">Membrane</keyword>
<dbReference type="RefSeq" id="WP_221047403.1">
    <property type="nucleotide sequence ID" value="NZ_AP019782.1"/>
</dbReference>
<feature type="transmembrane region" description="Helical" evidence="1">
    <location>
        <begin position="172"/>
        <end position="191"/>
    </location>
</feature>
<keyword evidence="4" id="KW-1185">Reference proteome</keyword>
<keyword evidence="1" id="KW-1133">Transmembrane helix</keyword>
<evidence type="ECO:0000259" key="2">
    <source>
        <dbReference type="SMART" id="SM00460"/>
    </source>
</evidence>
<dbReference type="Proteomes" id="UP000824988">
    <property type="component" value="Chromosome"/>
</dbReference>
<name>A0A8D5AKU9_9GAMM</name>
<sequence>MNYPPLLLPLALLLWGWRGDAPLAAATILALVAVAGRSPWRWRMEAAQYHRVGDLTALLFLGAVGYFIAAGGDILPVYSLLHWLPAIFAPLLLAQLYGSGELLPLSALFYSLRRYGGAGVARTLDFRLPYAFLCALAAGSGDAGDFGYFSAVGGLLLWTVWRNRPRRSSDTVWLLWFALAAVLGYNGQLGLRALQGSLEDWAMEWLADADTDPFKAQTAIGDVGDLKLSGRIVMRVEASAPLSQALLLKEASYDRYAGQSWLAVNAPFAPYIVAPPGGDAARLVVLRTVHQRSVLLPLPAGLRGLEVPSRADLRRNRLGAVKWLDAPPVVRYGAAYGTDDLGREPPTIEDTRLPADVARLLEPVVERLGLRAASPQRAVALLADWFAHDFGYSLYLGRQVNSHAALEDFLYRRKAGHCEYFATATALLLRAAGVPARFVVGYSVQEFSSAERLYVVRQRHAHAWTEAYVGDAWRVLDNTPSRWVQDEARTDPWWQPVADWGSRWHAAFKLWRWERAQQPQEQGLPLWGWLVLPLGLWLARRLYRARQRETGTAAPAAKGIGAAPADAEYGRFEQSLLNAGHPPRQPGETPLRWLRRLGLHRYEDAIRAYYRRRYG</sequence>
<evidence type="ECO:0000313" key="4">
    <source>
        <dbReference type="Proteomes" id="UP000824988"/>
    </source>
</evidence>